<gene>
    <name evidence="1" type="ORF">KBB96_02715</name>
</gene>
<dbReference type="EMBL" id="CP073100">
    <property type="protein sequence ID" value="QUE51810.1"/>
    <property type="molecule type" value="Genomic_DNA"/>
</dbReference>
<evidence type="ECO:0000313" key="2">
    <source>
        <dbReference type="Proteomes" id="UP000676169"/>
    </source>
</evidence>
<dbReference type="RefSeq" id="WP_211632004.1">
    <property type="nucleotide sequence ID" value="NZ_CP073100.1"/>
</dbReference>
<reference evidence="1" key="1">
    <citation type="submission" date="2021-04" db="EMBL/GenBank/DDBJ databases">
        <title>Luteolibacter sp. 32A isolated from the skin of an Anderson's salamander (Ambystoma andersonii).</title>
        <authorList>
            <person name="Spergser J."/>
            <person name="Busse H.-J."/>
        </authorList>
    </citation>
    <scope>NUCLEOTIDE SEQUENCE</scope>
    <source>
        <strain evidence="1">32A</strain>
    </source>
</reference>
<accession>A0A975J0K6</accession>
<sequence>MYEPHGRDHQTDLARAIAAAPDHFGPYRTFERADAFDVESIGNPREFPFHHAGRCAVLHMGFETEKCFSNGEDMAGELDQAIQVFDVVGPGAFERGDFNELISGGLENPPVLEIEMEQTAVDLDDVRMIC</sequence>
<protein>
    <submittedName>
        <fullName evidence="1">Uncharacterized protein</fullName>
    </submittedName>
</protein>
<organism evidence="1 2">
    <name type="scientific">Luteolibacter ambystomatis</name>
    <dbReference type="NCBI Taxonomy" id="2824561"/>
    <lineage>
        <taxon>Bacteria</taxon>
        <taxon>Pseudomonadati</taxon>
        <taxon>Verrucomicrobiota</taxon>
        <taxon>Verrucomicrobiia</taxon>
        <taxon>Verrucomicrobiales</taxon>
        <taxon>Verrucomicrobiaceae</taxon>
        <taxon>Luteolibacter</taxon>
    </lineage>
</organism>
<keyword evidence="2" id="KW-1185">Reference proteome</keyword>
<dbReference type="AlphaFoldDB" id="A0A975J0K6"/>
<proteinExistence type="predicted"/>
<name>A0A975J0K6_9BACT</name>
<dbReference type="KEGG" id="lamb:KBB96_02715"/>
<evidence type="ECO:0000313" key="1">
    <source>
        <dbReference type="EMBL" id="QUE51810.1"/>
    </source>
</evidence>
<dbReference type="Proteomes" id="UP000676169">
    <property type="component" value="Chromosome"/>
</dbReference>